<dbReference type="SMART" id="SM00317">
    <property type="entry name" value="SET"/>
    <property type="match status" value="1"/>
</dbReference>
<dbReference type="EMBL" id="JAULSU010000006">
    <property type="protein sequence ID" value="KAK0614588.1"/>
    <property type="molecule type" value="Genomic_DNA"/>
</dbReference>
<gene>
    <name evidence="3" type="ORF">B0T14DRAFT_557797</name>
</gene>
<dbReference type="SUPFAM" id="SSF48452">
    <property type="entry name" value="TPR-like"/>
    <property type="match status" value="1"/>
</dbReference>
<dbReference type="Proteomes" id="UP001175000">
    <property type="component" value="Unassembled WGS sequence"/>
</dbReference>
<proteinExistence type="predicted"/>
<evidence type="ECO:0000313" key="3">
    <source>
        <dbReference type="EMBL" id="KAK0614588.1"/>
    </source>
</evidence>
<dbReference type="Gene3D" id="1.25.40.10">
    <property type="entry name" value="Tetratricopeptide repeat domain"/>
    <property type="match status" value="1"/>
</dbReference>
<dbReference type="SUPFAM" id="SSF82199">
    <property type="entry name" value="SET domain"/>
    <property type="match status" value="1"/>
</dbReference>
<accession>A0AA40BUX2</accession>
<name>A0AA40BUX2_9PEZI</name>
<evidence type="ECO:0000256" key="1">
    <source>
        <dbReference type="SAM" id="SignalP"/>
    </source>
</evidence>
<dbReference type="InterPro" id="IPR053185">
    <property type="entry name" value="SET_domain_protein"/>
</dbReference>
<feature type="domain" description="SET" evidence="2">
    <location>
        <begin position="134"/>
        <end position="283"/>
    </location>
</feature>
<dbReference type="PROSITE" id="PS50280">
    <property type="entry name" value="SET"/>
    <property type="match status" value="1"/>
</dbReference>
<dbReference type="CDD" id="cd20071">
    <property type="entry name" value="SET_SMYD"/>
    <property type="match status" value="1"/>
</dbReference>
<keyword evidence="1" id="KW-0732">Signal</keyword>
<dbReference type="InterPro" id="IPR046341">
    <property type="entry name" value="SET_dom_sf"/>
</dbReference>
<dbReference type="InterPro" id="IPR011990">
    <property type="entry name" value="TPR-like_helical_dom_sf"/>
</dbReference>
<dbReference type="PANTHER" id="PTHR47332">
    <property type="entry name" value="SET DOMAIN-CONTAINING PROTEIN 5"/>
    <property type="match status" value="1"/>
</dbReference>
<dbReference type="Gene3D" id="2.170.270.10">
    <property type="entry name" value="SET domain"/>
    <property type="match status" value="1"/>
</dbReference>
<evidence type="ECO:0000313" key="4">
    <source>
        <dbReference type="Proteomes" id="UP001175000"/>
    </source>
</evidence>
<feature type="signal peptide" evidence="1">
    <location>
        <begin position="1"/>
        <end position="23"/>
    </location>
</feature>
<sequence length="422" mass="46398">MAILTRPTQALVYAALLTHSVLATTITNTCLPGPFTRPDQVPCLGDPSLLPHIARGSAALSTSHPPWTHIPFCPDQTDYCVFTHNAFHQWGVSILGIPAAKAKTVNETSSIPFVESLFLSNPGLITKKLEQKDPPFEIIDIPNKGKGVIATRNIKRGTVIMVDQAVMLVETVFPQKVTRPLGREMLNEGMARLSEEGSEVARALARSGKVQDEISRAEDIIKTNAFSVTLGGRAYMALFPLVSRMNHGCRPLAMVNWDSETLTNTIKAFRDIEEGEEITVSYSDLGMLSTERLAVLRSRWGFTCSCELCSSSEEDLAASDARRKRFNELGVKVIRTLEDGDIEKAIGYHREVIQAIQEEQLTPHLGDYYEVAARLYTAVGDKKSAAKFARFAVEEYTGFGKGLEGKEDLQLLAKKAVPADES</sequence>
<evidence type="ECO:0000259" key="2">
    <source>
        <dbReference type="PROSITE" id="PS50280"/>
    </source>
</evidence>
<comment type="caution">
    <text evidence="3">The sequence shown here is derived from an EMBL/GenBank/DDBJ whole genome shotgun (WGS) entry which is preliminary data.</text>
</comment>
<dbReference type="AlphaFoldDB" id="A0AA40BUX2"/>
<organism evidence="3 4">
    <name type="scientific">Immersiella caudata</name>
    <dbReference type="NCBI Taxonomy" id="314043"/>
    <lineage>
        <taxon>Eukaryota</taxon>
        <taxon>Fungi</taxon>
        <taxon>Dikarya</taxon>
        <taxon>Ascomycota</taxon>
        <taxon>Pezizomycotina</taxon>
        <taxon>Sordariomycetes</taxon>
        <taxon>Sordariomycetidae</taxon>
        <taxon>Sordariales</taxon>
        <taxon>Lasiosphaeriaceae</taxon>
        <taxon>Immersiella</taxon>
    </lineage>
</organism>
<dbReference type="InterPro" id="IPR001214">
    <property type="entry name" value="SET_dom"/>
</dbReference>
<dbReference type="PANTHER" id="PTHR47332:SF6">
    <property type="entry name" value="SET DOMAIN-CONTAINING PROTEIN"/>
    <property type="match status" value="1"/>
</dbReference>
<protein>
    <recommendedName>
        <fullName evidence="2">SET domain-containing protein</fullName>
    </recommendedName>
</protein>
<feature type="chain" id="PRO_5041394910" description="SET domain-containing protein" evidence="1">
    <location>
        <begin position="24"/>
        <end position="422"/>
    </location>
</feature>
<keyword evidence="4" id="KW-1185">Reference proteome</keyword>
<dbReference type="Pfam" id="PF00856">
    <property type="entry name" value="SET"/>
    <property type="match status" value="1"/>
</dbReference>
<reference evidence="3" key="1">
    <citation type="submission" date="2023-06" db="EMBL/GenBank/DDBJ databases">
        <title>Genome-scale phylogeny and comparative genomics of the fungal order Sordariales.</title>
        <authorList>
            <consortium name="Lawrence Berkeley National Laboratory"/>
            <person name="Hensen N."/>
            <person name="Bonometti L."/>
            <person name="Westerberg I."/>
            <person name="Brannstrom I.O."/>
            <person name="Guillou S."/>
            <person name="Cros-Aarteil S."/>
            <person name="Calhoun S."/>
            <person name="Haridas S."/>
            <person name="Kuo A."/>
            <person name="Mondo S."/>
            <person name="Pangilinan J."/>
            <person name="Riley R."/>
            <person name="Labutti K."/>
            <person name="Andreopoulos B."/>
            <person name="Lipzen A."/>
            <person name="Chen C."/>
            <person name="Yanf M."/>
            <person name="Daum C."/>
            <person name="Ng V."/>
            <person name="Clum A."/>
            <person name="Steindorff A."/>
            <person name="Ohm R."/>
            <person name="Martin F."/>
            <person name="Silar P."/>
            <person name="Natvig D."/>
            <person name="Lalanne C."/>
            <person name="Gautier V."/>
            <person name="Ament-Velasquez S.L."/>
            <person name="Kruys A."/>
            <person name="Hutchinson M.I."/>
            <person name="Powell A.J."/>
            <person name="Barry K."/>
            <person name="Miller A.N."/>
            <person name="Grigoriev I.V."/>
            <person name="Debuchy R."/>
            <person name="Gladieux P."/>
            <person name="Thoren M.H."/>
            <person name="Johannesson H."/>
        </authorList>
    </citation>
    <scope>NUCLEOTIDE SEQUENCE</scope>
    <source>
        <strain evidence="3">CBS 606.72</strain>
    </source>
</reference>